<feature type="transmembrane region" description="Helical" evidence="1">
    <location>
        <begin position="6"/>
        <end position="33"/>
    </location>
</feature>
<sequence>MKPLKYYLHLILIRLYIYISLLFGVVPMFLLFLSISKRTAVSLFEEFTCLSINAHRYTVRDHTTILFSIPYFDIRKNTETVTYQKNTTKHEKFTFPVKSLKNSYIQINLLHTIDSIFSPLYLIKPIMDEKHMKSRFC</sequence>
<reference evidence="3" key="1">
    <citation type="submission" date="2016-11" db="EMBL/GenBank/DDBJ databases">
        <authorList>
            <person name="Varghese N."/>
            <person name="Submissions S."/>
        </authorList>
    </citation>
    <scope>NUCLEOTIDE SEQUENCE [LARGE SCALE GENOMIC DNA]</scope>
    <source>
        <strain evidence="3">DSM 26134</strain>
    </source>
</reference>
<name>A0A1M6WEK5_REIAG</name>
<dbReference type="Proteomes" id="UP000184474">
    <property type="component" value="Unassembled WGS sequence"/>
</dbReference>
<keyword evidence="1" id="KW-1133">Transmembrane helix</keyword>
<keyword evidence="1" id="KW-0472">Membrane</keyword>
<evidence type="ECO:0000313" key="3">
    <source>
        <dbReference type="Proteomes" id="UP000184474"/>
    </source>
</evidence>
<keyword evidence="1" id="KW-0812">Transmembrane</keyword>
<evidence type="ECO:0000313" key="2">
    <source>
        <dbReference type="EMBL" id="SHK92210.1"/>
    </source>
</evidence>
<dbReference type="EMBL" id="FRAA01000012">
    <property type="protein sequence ID" value="SHK92210.1"/>
    <property type="molecule type" value="Genomic_DNA"/>
</dbReference>
<organism evidence="2 3">
    <name type="scientific">Reichenbachiella agariperforans</name>
    <dbReference type="NCBI Taxonomy" id="156994"/>
    <lineage>
        <taxon>Bacteria</taxon>
        <taxon>Pseudomonadati</taxon>
        <taxon>Bacteroidota</taxon>
        <taxon>Cytophagia</taxon>
        <taxon>Cytophagales</taxon>
        <taxon>Reichenbachiellaceae</taxon>
        <taxon>Reichenbachiella</taxon>
    </lineage>
</organism>
<dbReference type="AlphaFoldDB" id="A0A1M6WEK5"/>
<accession>A0A1M6WEK5</accession>
<evidence type="ECO:0000256" key="1">
    <source>
        <dbReference type="SAM" id="Phobius"/>
    </source>
</evidence>
<proteinExistence type="predicted"/>
<gene>
    <name evidence="2" type="ORF">SAMN04488028_1122</name>
</gene>
<protein>
    <submittedName>
        <fullName evidence="2">Uncharacterized protein</fullName>
    </submittedName>
</protein>
<keyword evidence="3" id="KW-1185">Reference proteome</keyword>